<evidence type="ECO:0000313" key="11">
    <source>
        <dbReference type="Proteomes" id="UP000252355"/>
    </source>
</evidence>
<dbReference type="GO" id="GO:0015935">
    <property type="term" value="C:small ribosomal subunit"/>
    <property type="evidence" value="ECO:0007669"/>
    <property type="project" value="InterPro"/>
</dbReference>
<keyword evidence="3 7" id="KW-0694">RNA-binding</keyword>
<comment type="function">
    <text evidence="7">One of the primary rRNA binding proteins, it binds directly to 16S rRNA where it nucleates assembly of the body of the 30S subunit.</text>
</comment>
<dbReference type="InterPro" id="IPR036986">
    <property type="entry name" value="S4_RNA-bd_sf"/>
</dbReference>
<dbReference type="Gene3D" id="3.10.290.10">
    <property type="entry name" value="RNA-binding S4 domain"/>
    <property type="match status" value="1"/>
</dbReference>
<gene>
    <name evidence="7" type="primary">rpsD</name>
    <name evidence="10" type="ORF">OZSIB_1425</name>
</gene>
<keyword evidence="5 7" id="KW-0687">Ribonucleoprotein</keyword>
<dbReference type="GO" id="GO:0042274">
    <property type="term" value="P:ribosomal small subunit biogenesis"/>
    <property type="evidence" value="ECO:0007669"/>
    <property type="project" value="TreeGrafter"/>
</dbReference>
<dbReference type="SUPFAM" id="SSF55174">
    <property type="entry name" value="Alpha-L RNA-binding motif"/>
    <property type="match status" value="1"/>
</dbReference>
<keyword evidence="4 7" id="KW-0689">Ribosomal protein</keyword>
<dbReference type="GO" id="GO:0006412">
    <property type="term" value="P:translation"/>
    <property type="evidence" value="ECO:0007669"/>
    <property type="project" value="UniProtKB-UniRule"/>
</dbReference>
<comment type="function">
    <text evidence="7">With S5 and S12 plays an important role in translational accuracy.</text>
</comment>
<feature type="domain" description="Small ribosomal subunit protein uS4 N-terminal" evidence="9">
    <location>
        <begin position="3"/>
        <end position="99"/>
    </location>
</feature>
<dbReference type="AlphaFoldDB" id="A0A367ZK58"/>
<dbReference type="FunFam" id="3.10.290.10:FF:000001">
    <property type="entry name" value="30S ribosomal protein S4"/>
    <property type="match status" value="1"/>
</dbReference>
<dbReference type="Gene3D" id="1.10.1050.10">
    <property type="entry name" value="Ribosomal Protein S4 Delta 41, Chain A, domain 1"/>
    <property type="match status" value="1"/>
</dbReference>
<dbReference type="SMART" id="SM00363">
    <property type="entry name" value="S4"/>
    <property type="match status" value="1"/>
</dbReference>
<evidence type="ECO:0000256" key="3">
    <source>
        <dbReference type="ARBA" id="ARBA00022884"/>
    </source>
</evidence>
<keyword evidence="2 7" id="KW-0699">rRNA-binding</keyword>
<dbReference type="Proteomes" id="UP000252355">
    <property type="component" value="Unassembled WGS sequence"/>
</dbReference>
<feature type="domain" description="RNA-binding S4" evidence="8">
    <location>
        <begin position="100"/>
        <end position="164"/>
    </location>
</feature>
<organism evidence="10 11">
    <name type="scientific">Candidatus Ozemobacter sibiricus</name>
    <dbReference type="NCBI Taxonomy" id="2268124"/>
    <lineage>
        <taxon>Bacteria</taxon>
        <taxon>Candidatus Ozemobacteria</taxon>
        <taxon>Candidatus Ozemobacterales</taxon>
        <taxon>Candidatus Ozemobacteraceae</taxon>
        <taxon>Candidatus Ozemobacter</taxon>
    </lineage>
</organism>
<dbReference type="PANTHER" id="PTHR11831">
    <property type="entry name" value="30S 40S RIBOSOMAL PROTEIN"/>
    <property type="match status" value="1"/>
</dbReference>
<reference evidence="10 11" key="1">
    <citation type="submission" date="2018-05" db="EMBL/GenBank/DDBJ databases">
        <title>A metagenomic window into the 2 km-deep terrestrial subsurface aquifer revealed taxonomically and functionally diverse microbial community comprising novel uncultured bacterial lineages.</title>
        <authorList>
            <person name="Kadnikov V.V."/>
            <person name="Mardanov A.V."/>
            <person name="Beletsky A.V."/>
            <person name="Banks D."/>
            <person name="Pimenov N.V."/>
            <person name="Frank Y.A."/>
            <person name="Karnachuk O.V."/>
            <person name="Ravin N.V."/>
        </authorList>
    </citation>
    <scope>NUCLEOTIDE SEQUENCE [LARGE SCALE GENOMIC DNA]</scope>
    <source>
        <strain evidence="10">BY5</strain>
    </source>
</reference>
<dbReference type="PANTHER" id="PTHR11831:SF4">
    <property type="entry name" value="SMALL RIBOSOMAL SUBUNIT PROTEIN US4M"/>
    <property type="match status" value="1"/>
</dbReference>
<dbReference type="CDD" id="cd00165">
    <property type="entry name" value="S4"/>
    <property type="match status" value="1"/>
</dbReference>
<evidence type="ECO:0000259" key="8">
    <source>
        <dbReference type="SMART" id="SM00363"/>
    </source>
</evidence>
<dbReference type="Pfam" id="PF01479">
    <property type="entry name" value="S4"/>
    <property type="match status" value="1"/>
</dbReference>
<dbReference type="GO" id="GO:0003735">
    <property type="term" value="F:structural constituent of ribosome"/>
    <property type="evidence" value="ECO:0007669"/>
    <property type="project" value="InterPro"/>
</dbReference>
<dbReference type="InterPro" id="IPR005709">
    <property type="entry name" value="Ribosomal_uS4_bac-type"/>
</dbReference>
<dbReference type="InterPro" id="IPR022801">
    <property type="entry name" value="Ribosomal_uS4"/>
</dbReference>
<dbReference type="FunFam" id="1.10.1050.10:FF:000001">
    <property type="entry name" value="30S ribosomal protein S4"/>
    <property type="match status" value="1"/>
</dbReference>
<dbReference type="SMART" id="SM01390">
    <property type="entry name" value="Ribosomal_S4"/>
    <property type="match status" value="1"/>
</dbReference>
<dbReference type="HAMAP" id="MF_01306_B">
    <property type="entry name" value="Ribosomal_uS4_B"/>
    <property type="match status" value="1"/>
</dbReference>
<evidence type="ECO:0000259" key="9">
    <source>
        <dbReference type="SMART" id="SM01390"/>
    </source>
</evidence>
<name>A0A367ZK58_9BACT</name>
<sequence length="210" mass="24533">MARYNDASCRLCRREGDALFLKGTRCYSDKCAFKRRAQIPGQHGKDRMMRKQTGYEVQLRAKQKVRRIYGILERQFENYYNTASAMPGNTGTNLLHLLESRLDNVVYRMGFGLSRSQARMWVTQGHFAVNGQKVDIPSYRVQPGDTIEVRENSKLRKQLKELMEKTSGREQHTWLEVDRDAMKGKFLALPDRSLLDQKIQESLIVEYYSR</sequence>
<accession>A0A367ZK58</accession>
<dbReference type="NCBIfam" id="NF003717">
    <property type="entry name" value="PRK05327.1"/>
    <property type="match status" value="1"/>
</dbReference>
<evidence type="ECO:0000313" key="10">
    <source>
        <dbReference type="EMBL" id="RCK78505.1"/>
    </source>
</evidence>
<comment type="subunit">
    <text evidence="7">Part of the 30S ribosomal subunit. Contacts protein S5. The interaction surface between S4 and S5 is involved in control of translational fidelity.</text>
</comment>
<protein>
    <recommendedName>
        <fullName evidence="6 7">Small ribosomal subunit protein uS4</fullName>
    </recommendedName>
</protein>
<evidence type="ECO:0000256" key="4">
    <source>
        <dbReference type="ARBA" id="ARBA00022980"/>
    </source>
</evidence>
<dbReference type="Pfam" id="PF00163">
    <property type="entry name" value="Ribosomal_S4"/>
    <property type="match status" value="1"/>
</dbReference>
<comment type="similarity">
    <text evidence="1 7">Belongs to the universal ribosomal protein uS4 family.</text>
</comment>
<evidence type="ECO:0000256" key="5">
    <source>
        <dbReference type="ARBA" id="ARBA00023274"/>
    </source>
</evidence>
<evidence type="ECO:0000256" key="1">
    <source>
        <dbReference type="ARBA" id="ARBA00007465"/>
    </source>
</evidence>
<dbReference type="InterPro" id="IPR001912">
    <property type="entry name" value="Ribosomal_uS4_N"/>
</dbReference>
<dbReference type="InterPro" id="IPR002942">
    <property type="entry name" value="S4_RNA-bd"/>
</dbReference>
<evidence type="ECO:0000256" key="6">
    <source>
        <dbReference type="ARBA" id="ARBA00035254"/>
    </source>
</evidence>
<evidence type="ECO:0000256" key="2">
    <source>
        <dbReference type="ARBA" id="ARBA00022730"/>
    </source>
</evidence>
<dbReference type="GO" id="GO:0019843">
    <property type="term" value="F:rRNA binding"/>
    <property type="evidence" value="ECO:0007669"/>
    <property type="project" value="UniProtKB-UniRule"/>
</dbReference>
<proteinExistence type="inferred from homology"/>
<dbReference type="NCBIfam" id="TIGR01017">
    <property type="entry name" value="rpsD_bact"/>
    <property type="match status" value="1"/>
</dbReference>
<dbReference type="EMBL" id="QOQW01000022">
    <property type="protein sequence ID" value="RCK78505.1"/>
    <property type="molecule type" value="Genomic_DNA"/>
</dbReference>
<comment type="caution">
    <text evidence="10">The sequence shown here is derived from an EMBL/GenBank/DDBJ whole genome shotgun (WGS) entry which is preliminary data.</text>
</comment>
<evidence type="ECO:0000256" key="7">
    <source>
        <dbReference type="HAMAP-Rule" id="MF_01306"/>
    </source>
</evidence>
<dbReference type="PROSITE" id="PS50889">
    <property type="entry name" value="S4"/>
    <property type="match status" value="1"/>
</dbReference>